<dbReference type="Proteomes" id="UP000664859">
    <property type="component" value="Unassembled WGS sequence"/>
</dbReference>
<keyword evidence="4" id="KW-1185">Reference proteome</keyword>
<dbReference type="Gene3D" id="3.40.50.1910">
    <property type="match status" value="1"/>
</dbReference>
<dbReference type="InterPro" id="IPR036045">
    <property type="entry name" value="Sec1-like_sf"/>
</dbReference>
<gene>
    <name evidence="3" type="ORF">JKP88DRAFT_269759</name>
</gene>
<dbReference type="Gene3D" id="3.90.830.10">
    <property type="entry name" value="Syntaxin Binding Protein 1, Chain A, domain 2"/>
    <property type="match status" value="1"/>
</dbReference>
<evidence type="ECO:0000256" key="1">
    <source>
        <dbReference type="ARBA" id="ARBA00009884"/>
    </source>
</evidence>
<dbReference type="PIRSF" id="PIRSF005715">
    <property type="entry name" value="VPS45_Sec1"/>
    <property type="match status" value="1"/>
</dbReference>
<dbReference type="InterPro" id="IPR027482">
    <property type="entry name" value="Sec1-like_dom2"/>
</dbReference>
<dbReference type="SUPFAM" id="SSF56815">
    <property type="entry name" value="Sec1/munc18-like (SM) proteins"/>
    <property type="match status" value="1"/>
</dbReference>
<dbReference type="EMBL" id="JAFCMP010000168">
    <property type="protein sequence ID" value="KAG5184379.1"/>
    <property type="molecule type" value="Genomic_DNA"/>
</dbReference>
<dbReference type="GO" id="GO:0016192">
    <property type="term" value="P:vesicle-mediated transport"/>
    <property type="evidence" value="ECO:0007669"/>
    <property type="project" value="InterPro"/>
</dbReference>
<dbReference type="InterPro" id="IPR043154">
    <property type="entry name" value="Sec-1-like_dom1"/>
</dbReference>
<dbReference type="Gene3D" id="3.40.50.2060">
    <property type="match status" value="1"/>
</dbReference>
<dbReference type="Pfam" id="PF00995">
    <property type="entry name" value="Sec1"/>
    <property type="match status" value="1"/>
</dbReference>
<feature type="compositionally biased region" description="Gly residues" evidence="2">
    <location>
        <begin position="652"/>
        <end position="668"/>
    </location>
</feature>
<dbReference type="Gene3D" id="1.25.40.60">
    <property type="match status" value="1"/>
</dbReference>
<dbReference type="AlphaFoldDB" id="A0A835Z163"/>
<feature type="region of interest" description="Disordered" evidence="2">
    <location>
        <begin position="648"/>
        <end position="668"/>
    </location>
</feature>
<comment type="similarity">
    <text evidence="1">Belongs to the STXBP/unc-18/SEC1 family.</text>
</comment>
<dbReference type="OrthoDB" id="10251230at2759"/>
<protein>
    <submittedName>
        <fullName evidence="3">Sec1-like protein</fullName>
    </submittedName>
</protein>
<dbReference type="PANTHER" id="PTHR11679">
    <property type="entry name" value="VESICLE PROTEIN SORTING-ASSOCIATED"/>
    <property type="match status" value="1"/>
</dbReference>
<reference evidence="3" key="1">
    <citation type="submission" date="2021-02" db="EMBL/GenBank/DDBJ databases">
        <title>First Annotated Genome of the Yellow-green Alga Tribonema minus.</title>
        <authorList>
            <person name="Mahan K.M."/>
        </authorList>
    </citation>
    <scope>NUCLEOTIDE SEQUENCE</scope>
    <source>
        <strain evidence="3">UTEX B ZZ1240</strain>
    </source>
</reference>
<evidence type="ECO:0000256" key="2">
    <source>
        <dbReference type="SAM" id="MobiDB-lite"/>
    </source>
</evidence>
<feature type="compositionally biased region" description="Gly residues" evidence="2">
    <location>
        <begin position="528"/>
        <end position="540"/>
    </location>
</feature>
<dbReference type="InterPro" id="IPR043127">
    <property type="entry name" value="Sec-1-like_dom3a"/>
</dbReference>
<sequence length="698" mass="72356">MAQAAAYGAITTATPSLKDKQRAAVFRMLNFNKDAGEGAGSNGASVGGWSDQWKVLVYDRHCRDIISTLANVSQLRKQGVTLHLLLDSEREAIPDVPAVYFCAPTPDSVRRIAGDLARRLYAAVHINFSAKVERPLLEALAREALAGGGVNAISRVYDQYLHFVALEPRLFSLNQPGSFLAYNDPAAPDTAIEAAMKAITYGLFSVLATLGAVPVIRTAPGGPGQMVAEELNKLIGDHLASAGGVFGAGGGGGTAAAAAAAQRPLLVILDRSADLVTPLRHTSTYQALLDDVLEHRVNRVTVQIEGKAGQPAKRKTYDVDPEADAFYARHKGAPFPEAIDANGTELTAVTQREEDIRRRTGAAGISLAGGADAAAAAAAAAAAGGGANTQDLARAVESLPALLEQKRALEMHTNILKAVMDAVAARQVPVYFEAEDGMISSSRADKAQLTQLLGPGGKGSVSDKLRLLGLYCLAARPSAAELTELEGVLRGAAEGSADAAEVERGLAAVAYLRKQVRLQHLPTVQAPGEGGGGPPSGSRGGNKYLQGLLAKAQTQATGLLAKAAATAGQLLSRANKTYVTRVVESLLDHGEEDEAFLYLDARLKNGGRGMDAAALAAARARPPPRDIIVFVIGGGSYAEFQNLQDFAQRRSSGGGGGGGPGGGPGGPGGGALNVTYGCTELLNAEKFLQQLADLGARS</sequence>
<accession>A0A835Z163</accession>
<name>A0A835Z163_9STRA</name>
<evidence type="ECO:0000313" key="3">
    <source>
        <dbReference type="EMBL" id="KAG5184379.1"/>
    </source>
</evidence>
<comment type="caution">
    <text evidence="3">The sequence shown here is derived from an EMBL/GenBank/DDBJ whole genome shotgun (WGS) entry which is preliminary data.</text>
</comment>
<organism evidence="3 4">
    <name type="scientific">Tribonema minus</name>
    <dbReference type="NCBI Taxonomy" id="303371"/>
    <lineage>
        <taxon>Eukaryota</taxon>
        <taxon>Sar</taxon>
        <taxon>Stramenopiles</taxon>
        <taxon>Ochrophyta</taxon>
        <taxon>PX clade</taxon>
        <taxon>Xanthophyceae</taxon>
        <taxon>Tribonematales</taxon>
        <taxon>Tribonemataceae</taxon>
        <taxon>Tribonema</taxon>
    </lineage>
</organism>
<proteinExistence type="inferred from homology"/>
<dbReference type="InterPro" id="IPR001619">
    <property type="entry name" value="Sec1-like"/>
</dbReference>
<evidence type="ECO:0000313" key="4">
    <source>
        <dbReference type="Proteomes" id="UP000664859"/>
    </source>
</evidence>
<feature type="region of interest" description="Disordered" evidence="2">
    <location>
        <begin position="523"/>
        <end position="543"/>
    </location>
</feature>